<protein>
    <submittedName>
        <fullName evidence="1">Uncharacterized protein</fullName>
    </submittedName>
</protein>
<proteinExistence type="predicted"/>
<evidence type="ECO:0000313" key="1">
    <source>
        <dbReference type="EMBL" id="KAG5538103.1"/>
    </source>
</evidence>
<dbReference type="AlphaFoldDB" id="A0AAV6JBI1"/>
<reference evidence="1" key="1">
    <citation type="submission" date="2020-08" db="EMBL/GenBank/DDBJ databases">
        <title>Plant Genome Project.</title>
        <authorList>
            <person name="Zhang R.-G."/>
        </authorList>
    </citation>
    <scope>NUCLEOTIDE SEQUENCE</scope>
    <source>
        <strain evidence="1">WSP0</strain>
        <tissue evidence="1">Leaf</tissue>
    </source>
</reference>
<name>A0AAV6JBI1_9ERIC</name>
<comment type="caution">
    <text evidence="1">The sequence shown here is derived from an EMBL/GenBank/DDBJ whole genome shotgun (WGS) entry which is preliminary data.</text>
</comment>
<dbReference type="Proteomes" id="UP000823749">
    <property type="component" value="Chromosome 8"/>
</dbReference>
<gene>
    <name evidence="1" type="ORF">RHGRI_025251</name>
</gene>
<sequence>MEVQSTTRHELSDVVVSERQRREVPAAIAAKIRLRSITGGFVSRSPGLPYDVVGDWKLKSETENSEIRNDGL</sequence>
<dbReference type="EMBL" id="JACTNZ010000008">
    <property type="protein sequence ID" value="KAG5538103.1"/>
    <property type="molecule type" value="Genomic_DNA"/>
</dbReference>
<keyword evidence="2" id="KW-1185">Reference proteome</keyword>
<accession>A0AAV6JBI1</accession>
<organism evidence="1 2">
    <name type="scientific">Rhododendron griersonianum</name>
    <dbReference type="NCBI Taxonomy" id="479676"/>
    <lineage>
        <taxon>Eukaryota</taxon>
        <taxon>Viridiplantae</taxon>
        <taxon>Streptophyta</taxon>
        <taxon>Embryophyta</taxon>
        <taxon>Tracheophyta</taxon>
        <taxon>Spermatophyta</taxon>
        <taxon>Magnoliopsida</taxon>
        <taxon>eudicotyledons</taxon>
        <taxon>Gunneridae</taxon>
        <taxon>Pentapetalae</taxon>
        <taxon>asterids</taxon>
        <taxon>Ericales</taxon>
        <taxon>Ericaceae</taxon>
        <taxon>Ericoideae</taxon>
        <taxon>Rhodoreae</taxon>
        <taxon>Rhododendron</taxon>
    </lineage>
</organism>
<evidence type="ECO:0000313" key="2">
    <source>
        <dbReference type="Proteomes" id="UP000823749"/>
    </source>
</evidence>